<reference evidence="2 3" key="1">
    <citation type="journal article" date="2017" name="Curr. Biol.">
        <title>The Evolution of Venom by Co-option of Single-Copy Genes.</title>
        <authorList>
            <person name="Martinson E.O."/>
            <person name="Mrinalini"/>
            <person name="Kelkar Y.D."/>
            <person name="Chang C.H."/>
            <person name="Werren J.H."/>
        </authorList>
    </citation>
    <scope>NUCLEOTIDE SEQUENCE [LARGE SCALE GENOMIC DNA]</scope>
    <source>
        <strain evidence="2 3">Alberta</strain>
        <tissue evidence="2">Whole body</tissue>
    </source>
</reference>
<accession>A0A232EDE4</accession>
<feature type="region of interest" description="Disordered" evidence="1">
    <location>
        <begin position="136"/>
        <end position="161"/>
    </location>
</feature>
<name>A0A232EDE4_9HYME</name>
<organism evidence="2 3">
    <name type="scientific">Trichomalopsis sarcophagae</name>
    <dbReference type="NCBI Taxonomy" id="543379"/>
    <lineage>
        <taxon>Eukaryota</taxon>
        <taxon>Metazoa</taxon>
        <taxon>Ecdysozoa</taxon>
        <taxon>Arthropoda</taxon>
        <taxon>Hexapoda</taxon>
        <taxon>Insecta</taxon>
        <taxon>Pterygota</taxon>
        <taxon>Neoptera</taxon>
        <taxon>Endopterygota</taxon>
        <taxon>Hymenoptera</taxon>
        <taxon>Apocrita</taxon>
        <taxon>Proctotrupomorpha</taxon>
        <taxon>Chalcidoidea</taxon>
        <taxon>Pteromalidae</taxon>
        <taxon>Pteromalinae</taxon>
        <taxon>Trichomalopsis</taxon>
    </lineage>
</organism>
<evidence type="ECO:0000313" key="3">
    <source>
        <dbReference type="Proteomes" id="UP000215335"/>
    </source>
</evidence>
<feature type="region of interest" description="Disordered" evidence="1">
    <location>
        <begin position="204"/>
        <end position="233"/>
    </location>
</feature>
<proteinExistence type="predicted"/>
<dbReference type="AlphaFoldDB" id="A0A232EDE4"/>
<protein>
    <submittedName>
        <fullName evidence="2">Uncharacterized protein</fullName>
    </submittedName>
</protein>
<feature type="compositionally biased region" description="Polar residues" evidence="1">
    <location>
        <begin position="136"/>
        <end position="145"/>
    </location>
</feature>
<dbReference type="EMBL" id="NNAY01006703">
    <property type="protein sequence ID" value="OXU16367.1"/>
    <property type="molecule type" value="Genomic_DNA"/>
</dbReference>
<dbReference type="Proteomes" id="UP000215335">
    <property type="component" value="Unassembled WGS sequence"/>
</dbReference>
<comment type="caution">
    <text evidence="2">The sequence shown here is derived from an EMBL/GenBank/DDBJ whole genome shotgun (WGS) entry which is preliminary data.</text>
</comment>
<keyword evidence="3" id="KW-1185">Reference proteome</keyword>
<feature type="compositionally biased region" description="Basic and acidic residues" evidence="1">
    <location>
        <begin position="206"/>
        <end position="233"/>
    </location>
</feature>
<evidence type="ECO:0000313" key="2">
    <source>
        <dbReference type="EMBL" id="OXU16367.1"/>
    </source>
</evidence>
<gene>
    <name evidence="2" type="ORF">TSAR_014151</name>
</gene>
<feature type="compositionally biased region" description="Basic residues" evidence="1">
    <location>
        <begin position="146"/>
        <end position="157"/>
    </location>
</feature>
<sequence length="336" mass="38720">MQLDEIAVASEVAVESPEPEDLRMLNVPLKWHSAEQTLVLERATQDQSVDGIRGEVAEGVKDVEIEKTDELLAEPTESLQLRARSEPDPQLQQVVEEKKAIISILSDEHFPSDPDKNAWFTPGLPNPITKLMKSIQQGGIQGTRSPRTRAKRAREKRARWETEQLKEREETFCVKMKQGFEKCSEHGRKRDEWRSFSRLQISVESQRSRGEETRAEEQRRRQAEWKSAAEADQPRRYELQLREQLLAQVEARRREEAMRQLQQARPYNSWGAQPLPRLNIAPSLQGQQAPSLLGQPAPLNRRDPVDDTRTILENLVGMPAEIREAVLRRTNRDQPH</sequence>
<evidence type="ECO:0000256" key="1">
    <source>
        <dbReference type="SAM" id="MobiDB-lite"/>
    </source>
</evidence>